<feature type="domain" description="RRM" evidence="9">
    <location>
        <begin position="224"/>
        <end position="298"/>
    </location>
</feature>
<keyword evidence="11" id="KW-1185">Reference proteome</keyword>
<dbReference type="eggNOG" id="KOG0153">
    <property type="taxonomic scope" value="Eukaryota"/>
</dbReference>
<accession>A0A0W4ZU03</accession>
<evidence type="ECO:0000256" key="2">
    <source>
        <dbReference type="ARBA" id="ARBA00022664"/>
    </source>
</evidence>
<dbReference type="SUPFAM" id="SSF54928">
    <property type="entry name" value="RNA-binding domain, RBD"/>
    <property type="match status" value="1"/>
</dbReference>
<dbReference type="GO" id="GO:0071014">
    <property type="term" value="C:post-mRNA release spliceosomal complex"/>
    <property type="evidence" value="ECO:0007669"/>
    <property type="project" value="EnsemblFungi"/>
</dbReference>
<comment type="subcellular location">
    <subcellularLocation>
        <location evidence="1">Nucleus</location>
    </subcellularLocation>
</comment>
<dbReference type="InterPro" id="IPR035979">
    <property type="entry name" value="RBD_domain_sf"/>
</dbReference>
<dbReference type="Gene3D" id="3.30.70.330">
    <property type="match status" value="1"/>
</dbReference>
<keyword evidence="5" id="KW-0508">mRNA splicing</keyword>
<dbReference type="PANTHER" id="PTHR14089:SF6">
    <property type="entry name" value="PRE-MRNA-SPLICING FACTOR RBM22"/>
    <property type="match status" value="1"/>
</dbReference>
<sequence>MPPNAEFPAVCESCLGPNPYIRMTKREYGKECKICTRPFTVFSWLPGKESRYKKTEICLTCSRIKNCCQVLLCIFCYNNDPLLELLVGPSIWPVSKYIFIYGLLVDYIIHRPIQVRDVALKLVNQGPQSDINREYYAQNNEGKWKGGNTPCEFGKVDSAARELLKKLARSEPYYKKQDVPVIENAELAASSGHISAKYAAASSTEHPSITANNNMAPPQDKKITSLFIMGIEDDLPEHAIRVHFEPYGTIKSLVCSHRSRCAFVNFATRTAAEAAAKACGNGDIVIRQCPLKVQWGRPRPLGGYNQEQQNAKMARFVMSQPRFVTPGSVKEKNAASTVQDPENTVLELPPGQKDNTVYQSMYPQYEES</sequence>
<dbReference type="OrthoDB" id="10259600at2759"/>
<dbReference type="GO" id="GO:0071006">
    <property type="term" value="C:U2-type catalytic step 1 spliceosome"/>
    <property type="evidence" value="ECO:0007669"/>
    <property type="project" value="TreeGrafter"/>
</dbReference>
<dbReference type="RefSeq" id="XP_018230538.1">
    <property type="nucleotide sequence ID" value="XM_018373370.1"/>
</dbReference>
<evidence type="ECO:0000256" key="4">
    <source>
        <dbReference type="ARBA" id="ARBA00022884"/>
    </source>
</evidence>
<keyword evidence="6" id="KW-0539">Nucleus</keyword>
<dbReference type="GO" id="GO:0000974">
    <property type="term" value="C:Prp19 complex"/>
    <property type="evidence" value="ECO:0007669"/>
    <property type="project" value="EnsemblFungi"/>
</dbReference>
<evidence type="ECO:0000256" key="8">
    <source>
        <dbReference type="SAM" id="MobiDB-lite"/>
    </source>
</evidence>
<evidence type="ECO:0000313" key="11">
    <source>
        <dbReference type="Proteomes" id="UP000053447"/>
    </source>
</evidence>
<evidence type="ECO:0000259" key="9">
    <source>
        <dbReference type="PROSITE" id="PS50102"/>
    </source>
</evidence>
<evidence type="ECO:0000256" key="6">
    <source>
        <dbReference type="ARBA" id="ARBA00023242"/>
    </source>
</evidence>
<feature type="region of interest" description="Disordered" evidence="8">
    <location>
        <begin position="327"/>
        <end position="368"/>
    </location>
</feature>
<dbReference type="VEuPathDB" id="FungiDB:T551_01107"/>
<dbReference type="Pfam" id="PF00076">
    <property type="entry name" value="RRM_1"/>
    <property type="match status" value="1"/>
</dbReference>
<evidence type="ECO:0000256" key="1">
    <source>
        <dbReference type="ARBA" id="ARBA00004123"/>
    </source>
</evidence>
<dbReference type="GO" id="GO:0008380">
    <property type="term" value="P:RNA splicing"/>
    <property type="evidence" value="ECO:0007669"/>
    <property type="project" value="UniProtKB-KW"/>
</dbReference>
<dbReference type="PROSITE" id="PS50102">
    <property type="entry name" value="RRM"/>
    <property type="match status" value="1"/>
</dbReference>
<dbReference type="EMBL" id="LFWA01000004">
    <property type="protein sequence ID" value="KTW31846.1"/>
    <property type="molecule type" value="Genomic_DNA"/>
</dbReference>
<reference evidence="11" key="1">
    <citation type="journal article" date="2016" name="Nat. Commun.">
        <title>Genome analysis of three Pneumocystis species reveals adaptation mechanisms to life exclusively in mammalian hosts.</title>
        <authorList>
            <person name="Ma L."/>
            <person name="Chen Z."/>
            <person name="Huang D.W."/>
            <person name="Kutty G."/>
            <person name="Ishihara M."/>
            <person name="Wang H."/>
            <person name="Abouelleil A."/>
            <person name="Bishop L."/>
            <person name="Davey E."/>
            <person name="Deng R."/>
            <person name="Deng X."/>
            <person name="Fan L."/>
            <person name="Fantoni G."/>
            <person name="Fitzgerald M."/>
            <person name="Gogineni E."/>
            <person name="Goldberg J.M."/>
            <person name="Handley G."/>
            <person name="Hu X."/>
            <person name="Huber C."/>
            <person name="Jiao X."/>
            <person name="Jones K."/>
            <person name="Levin J.Z."/>
            <person name="Liu Y."/>
            <person name="Macdonald P."/>
            <person name="Melnikov A."/>
            <person name="Raley C."/>
            <person name="Sassi M."/>
            <person name="Sherman B.T."/>
            <person name="Song X."/>
            <person name="Sykes S."/>
            <person name="Tran B."/>
            <person name="Walsh L."/>
            <person name="Xia Y."/>
            <person name="Yang J."/>
            <person name="Young S."/>
            <person name="Zeng Q."/>
            <person name="Zheng X."/>
            <person name="Stephens R."/>
            <person name="Nusbaum C."/>
            <person name="Birren B.W."/>
            <person name="Azadi P."/>
            <person name="Lempicki R.A."/>
            <person name="Cuomo C.A."/>
            <person name="Kovacs J.A."/>
        </authorList>
    </citation>
    <scope>NUCLEOTIDE SEQUENCE [LARGE SCALE GENOMIC DNA]</scope>
    <source>
        <strain evidence="11">RU7</strain>
    </source>
</reference>
<dbReference type="GO" id="GO:0036002">
    <property type="term" value="F:pre-mRNA binding"/>
    <property type="evidence" value="ECO:0007669"/>
    <property type="project" value="TreeGrafter"/>
</dbReference>
<dbReference type="PANTHER" id="PTHR14089">
    <property type="entry name" value="PRE-MRNA-SPLICING FACTOR RBM22"/>
    <property type="match status" value="1"/>
</dbReference>
<comment type="caution">
    <text evidence="10">The sequence shown here is derived from an EMBL/GenBank/DDBJ whole genome shotgun (WGS) entry which is preliminary data.</text>
</comment>
<dbReference type="STRING" id="1408657.A0A0W4ZU03"/>
<evidence type="ECO:0000256" key="7">
    <source>
        <dbReference type="PROSITE-ProRule" id="PRU00176"/>
    </source>
</evidence>
<dbReference type="Proteomes" id="UP000053447">
    <property type="component" value="Unassembled WGS sequence"/>
</dbReference>
<organism evidence="10 11">
    <name type="scientific">Pneumocystis jirovecii (strain RU7)</name>
    <name type="common">Human pneumocystis pneumonia agent</name>
    <dbReference type="NCBI Taxonomy" id="1408657"/>
    <lineage>
        <taxon>Eukaryota</taxon>
        <taxon>Fungi</taxon>
        <taxon>Dikarya</taxon>
        <taxon>Ascomycota</taxon>
        <taxon>Taphrinomycotina</taxon>
        <taxon>Pneumocystomycetes</taxon>
        <taxon>Pneumocystaceae</taxon>
        <taxon>Pneumocystis</taxon>
    </lineage>
</organism>
<proteinExistence type="predicted"/>
<protein>
    <recommendedName>
        <fullName evidence="9">RRM domain-containing protein</fullName>
    </recommendedName>
</protein>
<keyword evidence="3" id="KW-0747">Spliceosome</keyword>
<dbReference type="AlphaFoldDB" id="A0A0W4ZU03"/>
<dbReference type="GO" id="GO:0006397">
    <property type="term" value="P:mRNA processing"/>
    <property type="evidence" value="ECO:0007669"/>
    <property type="project" value="UniProtKB-KW"/>
</dbReference>
<dbReference type="InterPro" id="IPR048995">
    <property type="entry name" value="STL11/RBM22-like_N"/>
</dbReference>
<feature type="compositionally biased region" description="Polar residues" evidence="8">
    <location>
        <begin position="353"/>
        <end position="362"/>
    </location>
</feature>
<dbReference type="InterPro" id="IPR012677">
    <property type="entry name" value="Nucleotide-bd_a/b_plait_sf"/>
</dbReference>
<gene>
    <name evidence="10" type="ORF">T551_01107</name>
</gene>
<dbReference type="InterPro" id="IPR000504">
    <property type="entry name" value="RRM_dom"/>
</dbReference>
<dbReference type="GO" id="GO:0017070">
    <property type="term" value="F:U6 snRNA binding"/>
    <property type="evidence" value="ECO:0007669"/>
    <property type="project" value="TreeGrafter"/>
</dbReference>
<keyword evidence="2" id="KW-0507">mRNA processing</keyword>
<evidence type="ECO:0000313" key="10">
    <source>
        <dbReference type="EMBL" id="KTW31846.1"/>
    </source>
</evidence>
<dbReference type="SMART" id="SM00360">
    <property type="entry name" value="RRM"/>
    <property type="match status" value="1"/>
</dbReference>
<dbReference type="InterPro" id="IPR039171">
    <property type="entry name" value="Cwc2/Slt11"/>
</dbReference>
<keyword evidence="4 7" id="KW-0694">RNA-binding</keyword>
<dbReference type="Pfam" id="PF21369">
    <property type="entry name" value="STL11_N"/>
    <property type="match status" value="1"/>
</dbReference>
<dbReference type="GeneID" id="28939625"/>
<evidence type="ECO:0000256" key="5">
    <source>
        <dbReference type="ARBA" id="ARBA00023187"/>
    </source>
</evidence>
<dbReference type="FunFam" id="3.30.70.330:FF:000396">
    <property type="entry name" value="Putative Pre-mRNA-splicing factor slt11"/>
    <property type="match status" value="1"/>
</dbReference>
<name>A0A0W4ZU03_PNEJ7</name>
<evidence type="ECO:0000256" key="3">
    <source>
        <dbReference type="ARBA" id="ARBA00022728"/>
    </source>
</evidence>
<dbReference type="GO" id="GO:0071007">
    <property type="term" value="C:U2-type catalytic step 2 spliceosome"/>
    <property type="evidence" value="ECO:0007669"/>
    <property type="project" value="TreeGrafter"/>
</dbReference>